<feature type="transmembrane region" description="Helical" evidence="1">
    <location>
        <begin position="83"/>
        <end position="103"/>
    </location>
</feature>
<feature type="transmembrane region" description="Helical" evidence="1">
    <location>
        <begin position="416"/>
        <end position="436"/>
    </location>
</feature>
<evidence type="ECO:0000313" key="2">
    <source>
        <dbReference type="EMBL" id="KAA9130976.1"/>
    </source>
</evidence>
<keyword evidence="1" id="KW-1133">Transmembrane helix</keyword>
<proteinExistence type="predicted"/>
<feature type="transmembrane region" description="Helical" evidence="1">
    <location>
        <begin position="390"/>
        <end position="409"/>
    </location>
</feature>
<feature type="transmembrane region" description="Helical" evidence="1">
    <location>
        <begin position="115"/>
        <end position="134"/>
    </location>
</feature>
<keyword evidence="1" id="KW-0812">Transmembrane</keyword>
<feature type="transmembrane region" description="Helical" evidence="1">
    <location>
        <begin position="141"/>
        <end position="161"/>
    </location>
</feature>
<protein>
    <submittedName>
        <fullName evidence="2">DUF819 family protein</fullName>
    </submittedName>
</protein>
<feature type="transmembrane region" description="Helical" evidence="1">
    <location>
        <begin position="294"/>
        <end position="317"/>
    </location>
</feature>
<keyword evidence="3" id="KW-1185">Reference proteome</keyword>
<keyword evidence="1" id="KW-0472">Membrane</keyword>
<feature type="transmembrane region" description="Helical" evidence="1">
    <location>
        <begin position="49"/>
        <end position="71"/>
    </location>
</feature>
<dbReference type="Pfam" id="PF05684">
    <property type="entry name" value="DUF819"/>
    <property type="match status" value="1"/>
</dbReference>
<dbReference type="AlphaFoldDB" id="A0A5N0TAZ0"/>
<accession>A0A5N0TAZ0</accession>
<feature type="transmembrane region" description="Helical" evidence="1">
    <location>
        <begin position="181"/>
        <end position="202"/>
    </location>
</feature>
<name>A0A5N0TAZ0_9GAMM</name>
<sequence>MPCSTCRPTRSTGPRRECWTPWDRPVSCWTTFAQTSRQPAREDSPMNEALITSPAGVMAVLVAVVAFWFWLEKATQWKLFSYLPPLIFIYATPVLLSNSGLIPFKSEAYDFLRHYGLPVFIVLMLVKVDVLGAVRIMGKGVFVMLLGSIGVVVGGVLAFWLSQHLSMGSWLPLPEDSWKAFGTLAGSWIGGTGNMTAAYAALDGESQHMSMAAAADQMIYLVWLPILLGSKAFADRFNRWARVPEGRIDAMERAAAKHDSTESAPDFVSLVYLALLAIGITAIAITLSDKLPPLVMGGATVVSAGTWLVLIVTTLALVASATPARKLPAAQPIALAIIYVYVARVGATMDLTSMDWGVLGGFIVMAYAWIIVHGAFILLGAWIFRVDVHTVAIASAANIGGAASAPIVAAHHRESLVPASILMALIGYAAGNYLAILTGRIGQMLVS</sequence>
<feature type="transmembrane region" description="Helical" evidence="1">
    <location>
        <begin position="329"/>
        <end position="347"/>
    </location>
</feature>
<gene>
    <name evidence="2" type="ORF">F3N42_11540</name>
</gene>
<dbReference type="PANTHER" id="PTHR34289:SF8">
    <property type="entry name" value="DUF819 DOMAIN-CONTAINING PROTEIN"/>
    <property type="match status" value="1"/>
</dbReference>
<dbReference type="EMBL" id="VYXP01000006">
    <property type="protein sequence ID" value="KAA9130976.1"/>
    <property type="molecule type" value="Genomic_DNA"/>
</dbReference>
<dbReference type="PANTHER" id="PTHR34289">
    <property type="entry name" value="PROTEIN, PUTATIVE (DUF819)-RELATED"/>
    <property type="match status" value="1"/>
</dbReference>
<reference evidence="2 3" key="1">
    <citation type="submission" date="2019-09" db="EMBL/GenBank/DDBJ databases">
        <title>Wenzhouxiangella sp. Genome sequencing and assembly.</title>
        <authorList>
            <person name="Zhang R."/>
        </authorList>
    </citation>
    <scope>NUCLEOTIDE SEQUENCE [LARGE SCALE GENOMIC DNA]</scope>
    <source>
        <strain evidence="2 3">W260</strain>
    </source>
</reference>
<evidence type="ECO:0000313" key="3">
    <source>
        <dbReference type="Proteomes" id="UP000325372"/>
    </source>
</evidence>
<dbReference type="Proteomes" id="UP000325372">
    <property type="component" value="Unassembled WGS sequence"/>
</dbReference>
<dbReference type="InterPro" id="IPR008537">
    <property type="entry name" value="DUF819"/>
</dbReference>
<organism evidence="2 3">
    <name type="scientific">Marinihelvus fidelis</name>
    <dbReference type="NCBI Taxonomy" id="2613842"/>
    <lineage>
        <taxon>Bacteria</taxon>
        <taxon>Pseudomonadati</taxon>
        <taxon>Pseudomonadota</taxon>
        <taxon>Gammaproteobacteria</taxon>
        <taxon>Chromatiales</taxon>
        <taxon>Wenzhouxiangellaceae</taxon>
        <taxon>Marinihelvus</taxon>
    </lineage>
</organism>
<feature type="transmembrane region" description="Helical" evidence="1">
    <location>
        <begin position="267"/>
        <end position="287"/>
    </location>
</feature>
<feature type="transmembrane region" description="Helical" evidence="1">
    <location>
        <begin position="359"/>
        <end position="384"/>
    </location>
</feature>
<evidence type="ECO:0000256" key="1">
    <source>
        <dbReference type="SAM" id="Phobius"/>
    </source>
</evidence>
<comment type="caution">
    <text evidence="2">The sequence shown here is derived from an EMBL/GenBank/DDBJ whole genome shotgun (WGS) entry which is preliminary data.</text>
</comment>